<dbReference type="SUPFAM" id="SSF50118">
    <property type="entry name" value="Cell growth inhibitor/plasmid maintenance toxic component"/>
    <property type="match status" value="1"/>
</dbReference>
<dbReference type="EMBL" id="CP093313">
    <property type="protein sequence ID" value="UWZ83826.1"/>
    <property type="molecule type" value="Genomic_DNA"/>
</dbReference>
<dbReference type="Proteomes" id="UP001059380">
    <property type="component" value="Chromosome"/>
</dbReference>
<dbReference type="PANTHER" id="PTHR33988:SF3">
    <property type="entry name" value="ENDORIBONUCLEASE TOXIN CHPB-RELATED"/>
    <property type="match status" value="1"/>
</dbReference>
<evidence type="ECO:0000313" key="2">
    <source>
        <dbReference type="Proteomes" id="UP001059380"/>
    </source>
</evidence>
<reference evidence="1" key="1">
    <citation type="submission" date="2021-04" db="EMBL/GenBank/DDBJ databases">
        <title>Phylogenetic analysis of Acidobacteriaceae.</title>
        <authorList>
            <person name="Qiu L."/>
            <person name="Zhang Q."/>
        </authorList>
    </citation>
    <scope>NUCLEOTIDE SEQUENCE</scope>
    <source>
        <strain evidence="1">DSM 25168</strain>
    </source>
</reference>
<dbReference type="RefSeq" id="WP_260793275.1">
    <property type="nucleotide sequence ID" value="NZ_CP093313.1"/>
</dbReference>
<accession>A0A9J7BQ04</accession>
<dbReference type="PANTHER" id="PTHR33988">
    <property type="entry name" value="ENDORIBONUCLEASE MAZF-RELATED"/>
    <property type="match status" value="1"/>
</dbReference>
<dbReference type="KEGG" id="orp:MOP44_25100"/>
<dbReference type="GO" id="GO:0004521">
    <property type="term" value="F:RNA endonuclease activity"/>
    <property type="evidence" value="ECO:0007669"/>
    <property type="project" value="TreeGrafter"/>
</dbReference>
<dbReference type="GO" id="GO:0016075">
    <property type="term" value="P:rRNA catabolic process"/>
    <property type="evidence" value="ECO:0007669"/>
    <property type="project" value="TreeGrafter"/>
</dbReference>
<keyword evidence="2" id="KW-1185">Reference proteome</keyword>
<proteinExistence type="predicted"/>
<dbReference type="AlphaFoldDB" id="A0A9J7BQ04"/>
<dbReference type="Pfam" id="PF02452">
    <property type="entry name" value="PemK_toxin"/>
    <property type="match status" value="1"/>
</dbReference>
<dbReference type="InterPro" id="IPR011067">
    <property type="entry name" value="Plasmid_toxin/cell-grow_inhib"/>
</dbReference>
<dbReference type="GO" id="GO:0006402">
    <property type="term" value="P:mRNA catabolic process"/>
    <property type="evidence" value="ECO:0007669"/>
    <property type="project" value="TreeGrafter"/>
</dbReference>
<dbReference type="InterPro" id="IPR003477">
    <property type="entry name" value="PemK-like"/>
</dbReference>
<organism evidence="1 2">
    <name type="scientific">Occallatibacter riparius</name>
    <dbReference type="NCBI Taxonomy" id="1002689"/>
    <lineage>
        <taxon>Bacteria</taxon>
        <taxon>Pseudomonadati</taxon>
        <taxon>Acidobacteriota</taxon>
        <taxon>Terriglobia</taxon>
        <taxon>Terriglobales</taxon>
        <taxon>Acidobacteriaceae</taxon>
        <taxon>Occallatibacter</taxon>
    </lineage>
</organism>
<dbReference type="GO" id="GO:0003677">
    <property type="term" value="F:DNA binding"/>
    <property type="evidence" value="ECO:0007669"/>
    <property type="project" value="InterPro"/>
</dbReference>
<sequence>MVKPYVPDAGDIVMLDFDPQVGREQAKRRPALVLTDVRYNRASGLAVVCPLTSKRKPYPFALPINVGGVEGAVLADQLKSLDWAGRHADFHSKVAPAMLTKVRQYVAVLLAIPVKP</sequence>
<protein>
    <submittedName>
        <fullName evidence="1">Type II toxin-antitoxin system PemK/MazF family toxin</fullName>
    </submittedName>
</protein>
<gene>
    <name evidence="1" type="ORF">MOP44_25100</name>
</gene>
<name>A0A9J7BQ04_9BACT</name>
<dbReference type="Gene3D" id="2.30.30.110">
    <property type="match status" value="1"/>
</dbReference>
<evidence type="ECO:0000313" key="1">
    <source>
        <dbReference type="EMBL" id="UWZ83826.1"/>
    </source>
</evidence>